<protein>
    <recommendedName>
        <fullName evidence="4">Outer membrane beta-barrel porin/alpha-amylase</fullName>
    </recommendedName>
</protein>
<accession>A0ABW5YCC5</accession>
<comment type="caution">
    <text evidence="2">The sequence shown here is derived from an EMBL/GenBank/DDBJ whole genome shotgun (WGS) entry which is preliminary data.</text>
</comment>
<organism evidence="2 3">
    <name type="scientific">Mucilaginibacter ximonensis</name>
    <dbReference type="NCBI Taxonomy" id="538021"/>
    <lineage>
        <taxon>Bacteria</taxon>
        <taxon>Pseudomonadati</taxon>
        <taxon>Bacteroidota</taxon>
        <taxon>Sphingobacteriia</taxon>
        <taxon>Sphingobacteriales</taxon>
        <taxon>Sphingobacteriaceae</taxon>
        <taxon>Mucilaginibacter</taxon>
    </lineage>
</organism>
<feature type="signal peptide" evidence="1">
    <location>
        <begin position="1"/>
        <end position="24"/>
    </location>
</feature>
<feature type="chain" id="PRO_5046205130" description="Outer membrane beta-barrel porin/alpha-amylase" evidence="1">
    <location>
        <begin position="25"/>
        <end position="258"/>
    </location>
</feature>
<reference evidence="3" key="1">
    <citation type="journal article" date="2019" name="Int. J. Syst. Evol. Microbiol.">
        <title>The Global Catalogue of Microorganisms (GCM) 10K type strain sequencing project: providing services to taxonomists for standard genome sequencing and annotation.</title>
        <authorList>
            <consortium name="The Broad Institute Genomics Platform"/>
            <consortium name="The Broad Institute Genome Sequencing Center for Infectious Disease"/>
            <person name="Wu L."/>
            <person name="Ma J."/>
        </authorList>
    </citation>
    <scope>NUCLEOTIDE SEQUENCE [LARGE SCALE GENOMIC DNA]</scope>
    <source>
        <strain evidence="3">KCTC 22437</strain>
    </source>
</reference>
<evidence type="ECO:0000256" key="1">
    <source>
        <dbReference type="SAM" id="SignalP"/>
    </source>
</evidence>
<evidence type="ECO:0008006" key="4">
    <source>
        <dbReference type="Google" id="ProtNLM"/>
    </source>
</evidence>
<keyword evidence="1" id="KW-0732">Signal</keyword>
<name>A0ABW5YCC5_9SPHI</name>
<keyword evidence="3" id="KW-1185">Reference proteome</keyword>
<dbReference type="EMBL" id="JBHUPD010000002">
    <property type="protein sequence ID" value="MFD2872901.1"/>
    <property type="molecule type" value="Genomic_DNA"/>
</dbReference>
<dbReference type="RefSeq" id="WP_377185084.1">
    <property type="nucleotide sequence ID" value="NZ_JBHUPD010000002.1"/>
</dbReference>
<proteinExistence type="predicted"/>
<evidence type="ECO:0000313" key="2">
    <source>
        <dbReference type="EMBL" id="MFD2872901.1"/>
    </source>
</evidence>
<dbReference type="Proteomes" id="UP001597557">
    <property type="component" value="Unassembled WGS sequence"/>
</dbReference>
<gene>
    <name evidence="2" type="ORF">ACFS5N_10515</name>
</gene>
<evidence type="ECO:0000313" key="3">
    <source>
        <dbReference type="Proteomes" id="UP001597557"/>
    </source>
</evidence>
<sequence length="258" mass="28850">MPPLSVKKFCLLLFTALCALSVKAQDNYEIQVYGSPTVEKDHTMLELHSNFTINGSKFSSGTELPSNHVVHETIELTHGWSTWFETGFYIFTSIGNDGRTAYVGSHIRPRVAAPEEWHWPVGVSLSTEFGYQKAAFDANTCSLEIRPIVDKTWNKLYLAINPTLDKSFAGPDANTGLIFSPNVKGSYELSKLLALGLEYYGSTGPFFHYYTYQQQEHQLFAAGDFNFGPNWECNAGIGYGFTSATDKLIVKLILGRRF</sequence>